<name>S8F9G9_FOMSC</name>
<gene>
    <name evidence="2" type="ORF">FOMPIDRAFT_1054280</name>
</gene>
<proteinExistence type="predicted"/>
<dbReference type="eggNOG" id="ENOG502SB46">
    <property type="taxonomic scope" value="Eukaryota"/>
</dbReference>
<dbReference type="PANTHER" id="PTHR34693:SF1">
    <property type="entry name" value="PROTEIN PAR32"/>
    <property type="match status" value="1"/>
</dbReference>
<evidence type="ECO:0000313" key="2">
    <source>
        <dbReference type="EMBL" id="EPS95289.1"/>
    </source>
</evidence>
<dbReference type="AlphaFoldDB" id="S8F9G9"/>
<dbReference type="InterPro" id="IPR022024">
    <property type="entry name" value="DUF3602"/>
</dbReference>
<feature type="region of interest" description="Disordered" evidence="1">
    <location>
        <begin position="318"/>
        <end position="347"/>
    </location>
</feature>
<evidence type="ECO:0000256" key="1">
    <source>
        <dbReference type="SAM" id="MobiDB-lite"/>
    </source>
</evidence>
<feature type="compositionally biased region" description="Polar residues" evidence="1">
    <location>
        <begin position="1"/>
        <end position="17"/>
    </location>
</feature>
<keyword evidence="3" id="KW-1185">Reference proteome</keyword>
<dbReference type="Proteomes" id="UP000015241">
    <property type="component" value="Unassembled WGS sequence"/>
</dbReference>
<dbReference type="Pfam" id="PF12223">
    <property type="entry name" value="DUF3602"/>
    <property type="match status" value="1"/>
</dbReference>
<dbReference type="InterPro" id="IPR053203">
    <property type="entry name" value="Cisplatin_resist-associated"/>
</dbReference>
<protein>
    <submittedName>
        <fullName evidence="2">Uncharacterized protein</fullName>
    </submittedName>
</protein>
<evidence type="ECO:0000313" key="3">
    <source>
        <dbReference type="Proteomes" id="UP000015241"/>
    </source>
</evidence>
<reference evidence="2 3" key="1">
    <citation type="journal article" date="2012" name="Science">
        <title>The Paleozoic origin of enzymatic lignin decomposition reconstructed from 31 fungal genomes.</title>
        <authorList>
            <person name="Floudas D."/>
            <person name="Binder M."/>
            <person name="Riley R."/>
            <person name="Barry K."/>
            <person name="Blanchette R.A."/>
            <person name="Henrissat B."/>
            <person name="Martinez A.T."/>
            <person name="Otillar R."/>
            <person name="Spatafora J.W."/>
            <person name="Yadav J.S."/>
            <person name="Aerts A."/>
            <person name="Benoit I."/>
            <person name="Boyd A."/>
            <person name="Carlson A."/>
            <person name="Copeland A."/>
            <person name="Coutinho P.M."/>
            <person name="de Vries R.P."/>
            <person name="Ferreira P."/>
            <person name="Findley K."/>
            <person name="Foster B."/>
            <person name="Gaskell J."/>
            <person name="Glotzer D."/>
            <person name="Gorecki P."/>
            <person name="Heitman J."/>
            <person name="Hesse C."/>
            <person name="Hori C."/>
            <person name="Igarashi K."/>
            <person name="Jurgens J.A."/>
            <person name="Kallen N."/>
            <person name="Kersten P."/>
            <person name="Kohler A."/>
            <person name="Kuees U."/>
            <person name="Kumar T.K.A."/>
            <person name="Kuo A."/>
            <person name="LaButti K."/>
            <person name="Larrondo L.F."/>
            <person name="Lindquist E."/>
            <person name="Ling A."/>
            <person name="Lombard V."/>
            <person name="Lucas S."/>
            <person name="Lundell T."/>
            <person name="Martin R."/>
            <person name="McLaughlin D.J."/>
            <person name="Morgenstern I."/>
            <person name="Morin E."/>
            <person name="Murat C."/>
            <person name="Nagy L.G."/>
            <person name="Nolan M."/>
            <person name="Ohm R.A."/>
            <person name="Patyshakuliyeva A."/>
            <person name="Rokas A."/>
            <person name="Ruiz-Duenas F.J."/>
            <person name="Sabat G."/>
            <person name="Salamov A."/>
            <person name="Samejima M."/>
            <person name="Schmutz J."/>
            <person name="Slot J.C."/>
            <person name="St John F."/>
            <person name="Stenlid J."/>
            <person name="Sun H."/>
            <person name="Sun S."/>
            <person name="Syed K."/>
            <person name="Tsang A."/>
            <person name="Wiebenga A."/>
            <person name="Young D."/>
            <person name="Pisabarro A."/>
            <person name="Eastwood D.C."/>
            <person name="Martin F."/>
            <person name="Cullen D."/>
            <person name="Grigoriev I.V."/>
            <person name="Hibbett D.S."/>
        </authorList>
    </citation>
    <scope>NUCLEOTIDE SEQUENCE</scope>
    <source>
        <strain evidence="3">FP-58527</strain>
    </source>
</reference>
<dbReference type="HOGENOM" id="CLU_758717_0_0_1"/>
<feature type="compositionally biased region" description="Polar residues" evidence="1">
    <location>
        <begin position="103"/>
        <end position="115"/>
    </location>
</feature>
<organism evidence="2 3">
    <name type="scientific">Fomitopsis schrenkii</name>
    <name type="common">Brown rot fungus</name>
    <dbReference type="NCBI Taxonomy" id="2126942"/>
    <lineage>
        <taxon>Eukaryota</taxon>
        <taxon>Fungi</taxon>
        <taxon>Dikarya</taxon>
        <taxon>Basidiomycota</taxon>
        <taxon>Agaricomycotina</taxon>
        <taxon>Agaricomycetes</taxon>
        <taxon>Polyporales</taxon>
        <taxon>Fomitopsis</taxon>
    </lineage>
</organism>
<dbReference type="OrthoDB" id="2537432at2759"/>
<feature type="compositionally biased region" description="Basic and acidic residues" evidence="1">
    <location>
        <begin position="255"/>
        <end position="264"/>
    </location>
</feature>
<dbReference type="STRING" id="743788.S8F9G9"/>
<sequence length="347" mass="35433">MADTTSITTAQEGTAPNRSVSRGREFFSSGRGGLGNIRREDLNRSPSSPSSPVRTNSNADELSRGREPPAVAHDTAKSTGRGGAGNIRSNSTARAAHHPPSDGQPSLTTALTSDQVDAGAEYERRIFAARQDPANTRRTYGRGGAGNAAVSPSKSRSRSRSASVGPLHSSGRGGAGNLHPGAAALDADDRHARAISPEGRHSTGRGGLANITALPSPPPDGSPAAAHPAEYTGRGGAGNILRGASKDPPPAADGGLKRLWERVSRSRSRAPAPASPIRERGGDGEVDVGAVDQRVWEARGRATRAEAGYEGAGAALSVVSSRSGDERTLAGSVEEQGGGSADGRTVQ</sequence>
<dbReference type="InParanoid" id="S8F9G9"/>
<dbReference type="EMBL" id="KE504210">
    <property type="protein sequence ID" value="EPS95289.1"/>
    <property type="molecule type" value="Genomic_DNA"/>
</dbReference>
<accession>S8F9G9</accession>
<dbReference type="PANTHER" id="PTHR34693">
    <property type="entry name" value="PROTEIN PAR32"/>
    <property type="match status" value="1"/>
</dbReference>
<feature type="region of interest" description="Disordered" evidence="1">
    <location>
        <begin position="1"/>
        <end position="288"/>
    </location>
</feature>